<dbReference type="EMBL" id="HACG01024791">
    <property type="protein sequence ID" value="CEK71656.1"/>
    <property type="molecule type" value="Transcribed_RNA"/>
</dbReference>
<protein>
    <submittedName>
        <fullName evidence="1">Uncharacterized protein</fullName>
    </submittedName>
</protein>
<reference evidence="1" key="1">
    <citation type="submission" date="2014-12" db="EMBL/GenBank/DDBJ databases">
        <title>Insight into the proteome of Arion vulgaris.</title>
        <authorList>
            <person name="Aradska J."/>
            <person name="Bulat T."/>
            <person name="Smidak R."/>
            <person name="Sarate P."/>
            <person name="Gangsoo J."/>
            <person name="Sialana F."/>
            <person name="Bilban M."/>
            <person name="Lubec G."/>
        </authorList>
    </citation>
    <scope>NUCLEOTIDE SEQUENCE</scope>
    <source>
        <tissue evidence="1">Skin</tissue>
    </source>
</reference>
<feature type="non-terminal residue" evidence="1">
    <location>
        <position position="1"/>
    </location>
</feature>
<organism evidence="1">
    <name type="scientific">Arion vulgaris</name>
    <dbReference type="NCBI Taxonomy" id="1028688"/>
    <lineage>
        <taxon>Eukaryota</taxon>
        <taxon>Metazoa</taxon>
        <taxon>Spiralia</taxon>
        <taxon>Lophotrochozoa</taxon>
        <taxon>Mollusca</taxon>
        <taxon>Gastropoda</taxon>
        <taxon>Heterobranchia</taxon>
        <taxon>Euthyneura</taxon>
        <taxon>Panpulmonata</taxon>
        <taxon>Eupulmonata</taxon>
        <taxon>Stylommatophora</taxon>
        <taxon>Helicina</taxon>
        <taxon>Arionoidea</taxon>
        <taxon>Arionidae</taxon>
        <taxon>Arion</taxon>
    </lineage>
</organism>
<gene>
    <name evidence="1" type="primary">ORF79303</name>
</gene>
<accession>A0A0B6ZUZ7</accession>
<evidence type="ECO:0000313" key="1">
    <source>
        <dbReference type="EMBL" id="CEK71656.1"/>
    </source>
</evidence>
<proteinExistence type="predicted"/>
<name>A0A0B6ZUZ7_9EUPU</name>
<sequence>GRASMAGGSDTITYGVKIERMEQGGHPMCHLRSLALPAAAVAMIDRSRV</sequence>
<dbReference type="AlphaFoldDB" id="A0A0B6ZUZ7"/>